<keyword evidence="4" id="KW-0819">tRNA processing</keyword>
<reference evidence="10" key="1">
    <citation type="journal article" date="2022" name="Cell">
        <title>Repeat-based holocentromeres influence genome architecture and karyotype evolution.</title>
        <authorList>
            <person name="Hofstatter P.G."/>
            <person name="Thangavel G."/>
            <person name="Lux T."/>
            <person name="Neumann P."/>
            <person name="Vondrak T."/>
            <person name="Novak P."/>
            <person name="Zhang M."/>
            <person name="Costa L."/>
            <person name="Castellani M."/>
            <person name="Scott A."/>
            <person name="Toegelov H."/>
            <person name="Fuchs J."/>
            <person name="Mata-Sucre Y."/>
            <person name="Dias Y."/>
            <person name="Vanzela A.L.L."/>
            <person name="Huettel B."/>
            <person name="Almeida C.C.S."/>
            <person name="Simkova H."/>
            <person name="Souza G."/>
            <person name="Pedrosa-Harand A."/>
            <person name="Macas J."/>
            <person name="Mayer K.F.X."/>
            <person name="Houben A."/>
            <person name="Marques A."/>
        </authorList>
    </citation>
    <scope>NUCLEOTIDE SEQUENCE</scope>
    <source>
        <strain evidence="10">RhyBre1mFocal</strain>
    </source>
</reference>
<dbReference type="SUPFAM" id="SSF82829">
    <property type="entry name" value="MesJ substrate recognition domain-like"/>
    <property type="match status" value="1"/>
</dbReference>
<sequence>MGVAEAVVVSVTVSAAGLGPEAAAREARYDVLRELAGRFGAAAVLLGHTRDDQAETVLMGLARGSGGRALAGMRRSFEVFRRPLLDVTRADTETACLAEGLEWWEDPHNADDRFTRVRVRRTVLPMLEDELGPGVAAALARTADALREDAAYLDAVADDALGRAAVPGGLSVEALTPLPSAVRRRVLRLAAVTAGSPAAELFRVHVLELDRLLTHWHGQVGVDLPGPLRVVRRGDLLDFTGGPPEGVAGS</sequence>
<name>A0A9Q0C094_9POAL</name>
<evidence type="ECO:0000256" key="3">
    <source>
        <dbReference type="ARBA" id="ARBA00022598"/>
    </source>
</evidence>
<evidence type="ECO:0000256" key="2">
    <source>
        <dbReference type="ARBA" id="ARBA00022490"/>
    </source>
</evidence>
<dbReference type="PANTHER" id="PTHR43033:SF1">
    <property type="entry name" value="TRNA(ILE)-LYSIDINE SYNTHASE-RELATED"/>
    <property type="match status" value="1"/>
</dbReference>
<dbReference type="SUPFAM" id="SSF52402">
    <property type="entry name" value="Adenine nucleotide alpha hydrolases-like"/>
    <property type="match status" value="1"/>
</dbReference>
<dbReference type="InterPro" id="IPR012795">
    <property type="entry name" value="tRNA_Ile_lys_synt_N"/>
</dbReference>
<evidence type="ECO:0000256" key="1">
    <source>
        <dbReference type="ARBA" id="ARBA00013267"/>
    </source>
</evidence>
<dbReference type="NCBIfam" id="TIGR02432">
    <property type="entry name" value="lysidine_TilS_N"/>
    <property type="match status" value="1"/>
</dbReference>
<dbReference type="EC" id="6.3.4.19" evidence="1"/>
<accession>A0A9Q0C094</accession>
<feature type="domain" description="tRNA(Ile)-lysidine/2-thiocytidine synthase N-terminal" evidence="8">
    <location>
        <begin position="11"/>
        <end position="121"/>
    </location>
</feature>
<dbReference type="EMBL" id="JAMQYH010000097">
    <property type="protein sequence ID" value="KAJ1683778.1"/>
    <property type="molecule type" value="Genomic_DNA"/>
</dbReference>
<dbReference type="InterPro" id="IPR012094">
    <property type="entry name" value="tRNA_Ile_lys_synt"/>
</dbReference>
<dbReference type="GO" id="GO:0005737">
    <property type="term" value="C:cytoplasm"/>
    <property type="evidence" value="ECO:0007669"/>
    <property type="project" value="InterPro"/>
</dbReference>
<proteinExistence type="predicted"/>
<evidence type="ECO:0000259" key="8">
    <source>
        <dbReference type="Pfam" id="PF01171"/>
    </source>
</evidence>
<dbReference type="Pfam" id="PF09179">
    <property type="entry name" value="TilS"/>
    <property type="match status" value="1"/>
</dbReference>
<dbReference type="Proteomes" id="UP001151287">
    <property type="component" value="Unassembled WGS sequence"/>
</dbReference>
<evidence type="ECO:0000313" key="10">
    <source>
        <dbReference type="EMBL" id="KAJ1683778.1"/>
    </source>
</evidence>
<evidence type="ECO:0000256" key="5">
    <source>
        <dbReference type="ARBA" id="ARBA00022741"/>
    </source>
</evidence>
<evidence type="ECO:0000256" key="7">
    <source>
        <dbReference type="ARBA" id="ARBA00048539"/>
    </source>
</evidence>
<dbReference type="Gene3D" id="3.40.50.620">
    <property type="entry name" value="HUPs"/>
    <property type="match status" value="1"/>
</dbReference>
<evidence type="ECO:0000256" key="4">
    <source>
        <dbReference type="ARBA" id="ARBA00022694"/>
    </source>
</evidence>
<dbReference type="Pfam" id="PF01171">
    <property type="entry name" value="ATP_bind_3"/>
    <property type="match status" value="1"/>
</dbReference>
<dbReference type="InterPro" id="IPR011063">
    <property type="entry name" value="TilS/TtcA_N"/>
</dbReference>
<evidence type="ECO:0000313" key="11">
    <source>
        <dbReference type="Proteomes" id="UP001151287"/>
    </source>
</evidence>
<dbReference type="AlphaFoldDB" id="A0A9Q0C094"/>
<gene>
    <name evidence="10" type="ORF">LUZ63_020923</name>
</gene>
<keyword evidence="11" id="KW-1185">Reference proteome</keyword>
<protein>
    <recommendedName>
        <fullName evidence="1">tRNA(Ile)-lysidine synthetase</fullName>
        <ecNumber evidence="1">6.3.4.19</ecNumber>
    </recommendedName>
</protein>
<dbReference type="InterPro" id="IPR014729">
    <property type="entry name" value="Rossmann-like_a/b/a_fold"/>
</dbReference>
<dbReference type="GO" id="GO:0032267">
    <property type="term" value="F:tRNA(Ile)-lysidine synthase activity"/>
    <property type="evidence" value="ECO:0007669"/>
    <property type="project" value="UniProtKB-EC"/>
</dbReference>
<dbReference type="InterPro" id="IPR015262">
    <property type="entry name" value="tRNA_Ile_lys_synt_subst-bd"/>
</dbReference>
<dbReference type="GO" id="GO:0008033">
    <property type="term" value="P:tRNA processing"/>
    <property type="evidence" value="ECO:0007669"/>
    <property type="project" value="UniProtKB-KW"/>
</dbReference>
<evidence type="ECO:0000256" key="6">
    <source>
        <dbReference type="ARBA" id="ARBA00022840"/>
    </source>
</evidence>
<dbReference type="CDD" id="cd01992">
    <property type="entry name" value="TilS_N"/>
    <property type="match status" value="1"/>
</dbReference>
<keyword evidence="6" id="KW-0067">ATP-binding</keyword>
<comment type="catalytic activity">
    <reaction evidence="7">
        <text>cytidine(34) in tRNA(Ile2) + L-lysine + ATP = lysidine(34) in tRNA(Ile2) + AMP + diphosphate + H(+)</text>
        <dbReference type="Rhea" id="RHEA:43744"/>
        <dbReference type="Rhea" id="RHEA-COMP:10625"/>
        <dbReference type="Rhea" id="RHEA-COMP:10670"/>
        <dbReference type="ChEBI" id="CHEBI:15378"/>
        <dbReference type="ChEBI" id="CHEBI:30616"/>
        <dbReference type="ChEBI" id="CHEBI:32551"/>
        <dbReference type="ChEBI" id="CHEBI:33019"/>
        <dbReference type="ChEBI" id="CHEBI:82748"/>
        <dbReference type="ChEBI" id="CHEBI:83665"/>
        <dbReference type="ChEBI" id="CHEBI:456215"/>
        <dbReference type="EC" id="6.3.4.19"/>
    </reaction>
</comment>
<dbReference type="GO" id="GO:0005524">
    <property type="term" value="F:ATP binding"/>
    <property type="evidence" value="ECO:0007669"/>
    <property type="project" value="UniProtKB-KW"/>
</dbReference>
<keyword evidence="5" id="KW-0547">Nucleotide-binding</keyword>
<keyword evidence="3" id="KW-0436">Ligase</keyword>
<comment type="caution">
    <text evidence="10">The sequence shown here is derived from an EMBL/GenBank/DDBJ whole genome shotgun (WGS) entry which is preliminary data.</text>
</comment>
<feature type="domain" description="tRNA(Ile)-lysidine synthase substrate-binding" evidence="9">
    <location>
        <begin position="170"/>
        <end position="233"/>
    </location>
</feature>
<evidence type="ECO:0000259" key="9">
    <source>
        <dbReference type="Pfam" id="PF09179"/>
    </source>
</evidence>
<dbReference type="PANTHER" id="PTHR43033">
    <property type="entry name" value="TRNA(ILE)-LYSIDINE SYNTHASE-RELATED"/>
    <property type="match status" value="1"/>
</dbReference>
<organism evidence="10 11">
    <name type="scientific">Rhynchospora breviuscula</name>
    <dbReference type="NCBI Taxonomy" id="2022672"/>
    <lineage>
        <taxon>Eukaryota</taxon>
        <taxon>Viridiplantae</taxon>
        <taxon>Streptophyta</taxon>
        <taxon>Embryophyta</taxon>
        <taxon>Tracheophyta</taxon>
        <taxon>Spermatophyta</taxon>
        <taxon>Magnoliopsida</taxon>
        <taxon>Liliopsida</taxon>
        <taxon>Poales</taxon>
        <taxon>Cyperaceae</taxon>
        <taxon>Cyperoideae</taxon>
        <taxon>Rhynchosporeae</taxon>
        <taxon>Rhynchospora</taxon>
    </lineage>
</organism>
<dbReference type="OrthoDB" id="8120271at2759"/>
<dbReference type="Gene3D" id="1.20.59.20">
    <property type="match status" value="1"/>
</dbReference>
<keyword evidence="2" id="KW-0963">Cytoplasm</keyword>